<accession>A0A5C6ALM0</accession>
<evidence type="ECO:0000313" key="2">
    <source>
        <dbReference type="EMBL" id="TWU00357.1"/>
    </source>
</evidence>
<proteinExistence type="predicted"/>
<dbReference type="EMBL" id="SJPR01000001">
    <property type="protein sequence ID" value="TWU00357.1"/>
    <property type="molecule type" value="Genomic_DNA"/>
</dbReference>
<dbReference type="OrthoDB" id="274681at2"/>
<comment type="caution">
    <text evidence="2">The sequence shown here is derived from an EMBL/GenBank/DDBJ whole genome shotgun (WGS) entry which is preliminary data.</text>
</comment>
<dbReference type="RefSeq" id="WP_146444038.1">
    <property type="nucleotide sequence ID" value="NZ_SJPR01000001.1"/>
</dbReference>
<dbReference type="Proteomes" id="UP000317421">
    <property type="component" value="Unassembled WGS sequence"/>
</dbReference>
<reference evidence="2 3" key="1">
    <citation type="submission" date="2019-02" db="EMBL/GenBank/DDBJ databases">
        <title>Deep-cultivation of Planctomycetes and their phenomic and genomic characterization uncovers novel biology.</title>
        <authorList>
            <person name="Wiegand S."/>
            <person name="Jogler M."/>
            <person name="Boedeker C."/>
            <person name="Pinto D."/>
            <person name="Vollmers J."/>
            <person name="Rivas-Marin E."/>
            <person name="Kohn T."/>
            <person name="Peeters S.H."/>
            <person name="Heuer A."/>
            <person name="Rast P."/>
            <person name="Oberbeckmann S."/>
            <person name="Bunk B."/>
            <person name="Jeske O."/>
            <person name="Meyerdierks A."/>
            <person name="Storesund J.E."/>
            <person name="Kallscheuer N."/>
            <person name="Luecker S."/>
            <person name="Lage O.M."/>
            <person name="Pohl T."/>
            <person name="Merkel B.J."/>
            <person name="Hornburger P."/>
            <person name="Mueller R.-W."/>
            <person name="Bruemmer F."/>
            <person name="Labrenz M."/>
            <person name="Spormann A.M."/>
            <person name="Op Den Camp H."/>
            <person name="Overmann J."/>
            <person name="Amann R."/>
            <person name="Jetten M.S.M."/>
            <person name="Mascher T."/>
            <person name="Medema M.H."/>
            <person name="Devos D.P."/>
            <person name="Kaster A.-K."/>
            <person name="Ovreas L."/>
            <person name="Rohde M."/>
            <person name="Galperin M.Y."/>
            <person name="Jogler C."/>
        </authorList>
    </citation>
    <scope>NUCLEOTIDE SEQUENCE [LARGE SCALE GENOMIC DNA]</scope>
    <source>
        <strain evidence="2 3">Pla108</strain>
    </source>
</reference>
<protein>
    <recommendedName>
        <fullName evidence="4">Dockerin domain-containing protein</fullName>
    </recommendedName>
</protein>
<evidence type="ECO:0000256" key="1">
    <source>
        <dbReference type="SAM" id="SignalP"/>
    </source>
</evidence>
<sequence length="332" mass="34305" precursor="true">MRSVCYLDVALTCLVLNASAGAADFWLSANALTTSGPSNVAVSPSIGASTTLYVWGRPESGRQFDAVSLNVVATGAEIDFVDGSYVFYNAIDGSTDRFEFVVDSSTVPTLASEYSAFELGLGGVTDGLYGLNGFNLTDTSPRGMGPVCSAGEMHCVIASDGSPAWLIASFQVSAIAAGVVDLHLQIGDRGVAERTLAPGDYDLEGEVAMPDHAVWAAGYGAKGIHAADGNLDGVVNAADYTIWRDHVGDSSVLLGVSATEVRFGADAMAGDEPAHNALTDREINLPGDDADATFTIAAPAQSVPEPAADLLTAVALTLPISNGRRRPTGRSR</sequence>
<keyword evidence="1" id="KW-0732">Signal</keyword>
<evidence type="ECO:0008006" key="4">
    <source>
        <dbReference type="Google" id="ProtNLM"/>
    </source>
</evidence>
<evidence type="ECO:0000313" key="3">
    <source>
        <dbReference type="Proteomes" id="UP000317421"/>
    </source>
</evidence>
<feature type="signal peptide" evidence="1">
    <location>
        <begin position="1"/>
        <end position="22"/>
    </location>
</feature>
<keyword evidence="3" id="KW-1185">Reference proteome</keyword>
<gene>
    <name evidence="2" type="ORF">Pla108_13060</name>
</gene>
<dbReference type="AlphaFoldDB" id="A0A5C6ALM0"/>
<feature type="chain" id="PRO_5022915138" description="Dockerin domain-containing protein" evidence="1">
    <location>
        <begin position="23"/>
        <end position="332"/>
    </location>
</feature>
<organism evidence="2 3">
    <name type="scientific">Botrimarina colliarenosi</name>
    <dbReference type="NCBI Taxonomy" id="2528001"/>
    <lineage>
        <taxon>Bacteria</taxon>
        <taxon>Pseudomonadati</taxon>
        <taxon>Planctomycetota</taxon>
        <taxon>Planctomycetia</taxon>
        <taxon>Pirellulales</taxon>
        <taxon>Lacipirellulaceae</taxon>
        <taxon>Botrimarina</taxon>
    </lineage>
</organism>
<name>A0A5C6ALM0_9BACT</name>